<sequence>MIEPPNPTQDAVKTVKITPARPAEIWLQTLEYVDHQHLWLSVRNVCRTHKDCVERLFTSKHLANLSIALSLPRRDPATVVKDRYTQKFMEELKVNGTLPKERLGEAPAYLNMSTYSFTGIKIHIPVRVDWDEARKIWTWDVEWRNVLGDFYDAKEKRKAR</sequence>
<dbReference type="RefSeq" id="XP_033452107.1">
    <property type="nucleotide sequence ID" value="XM_033589305.1"/>
</dbReference>
<protein>
    <recommendedName>
        <fullName evidence="3">F-box domain-containing protein</fullName>
    </recommendedName>
</protein>
<accession>A0A6A5RWC4</accession>
<dbReference type="AlphaFoldDB" id="A0A6A5RWC4"/>
<reference evidence="1" key="1">
    <citation type="journal article" date="2020" name="Stud. Mycol.">
        <title>101 Dothideomycetes genomes: a test case for predicting lifestyles and emergence of pathogens.</title>
        <authorList>
            <person name="Haridas S."/>
            <person name="Albert R."/>
            <person name="Binder M."/>
            <person name="Bloem J."/>
            <person name="Labutti K."/>
            <person name="Salamov A."/>
            <person name="Andreopoulos B."/>
            <person name="Baker S."/>
            <person name="Barry K."/>
            <person name="Bills G."/>
            <person name="Bluhm B."/>
            <person name="Cannon C."/>
            <person name="Castanera R."/>
            <person name="Culley D."/>
            <person name="Daum C."/>
            <person name="Ezra D."/>
            <person name="Gonzalez J."/>
            <person name="Henrissat B."/>
            <person name="Kuo A."/>
            <person name="Liang C."/>
            <person name="Lipzen A."/>
            <person name="Lutzoni F."/>
            <person name="Magnuson J."/>
            <person name="Mondo S."/>
            <person name="Nolan M."/>
            <person name="Ohm R."/>
            <person name="Pangilinan J."/>
            <person name="Park H.-J."/>
            <person name="Ramirez L."/>
            <person name="Alfaro M."/>
            <person name="Sun H."/>
            <person name="Tritt A."/>
            <person name="Yoshinaga Y."/>
            <person name="Zwiers L.-H."/>
            <person name="Turgeon B."/>
            <person name="Goodwin S."/>
            <person name="Spatafora J."/>
            <person name="Crous P."/>
            <person name="Grigoriev I."/>
        </authorList>
    </citation>
    <scope>NUCLEOTIDE SEQUENCE</scope>
    <source>
        <strain evidence="1">CBS 183.55</strain>
    </source>
</reference>
<name>A0A6A5RWC4_9PLEO</name>
<dbReference type="EMBL" id="ML978960">
    <property type="protein sequence ID" value="KAF1931859.1"/>
    <property type="molecule type" value="Genomic_DNA"/>
</dbReference>
<dbReference type="Proteomes" id="UP000800082">
    <property type="component" value="Unassembled WGS sequence"/>
</dbReference>
<dbReference type="OrthoDB" id="2997776at2759"/>
<keyword evidence="2" id="KW-1185">Reference proteome</keyword>
<evidence type="ECO:0000313" key="1">
    <source>
        <dbReference type="EMBL" id="KAF1931859.1"/>
    </source>
</evidence>
<proteinExistence type="predicted"/>
<organism evidence="1 2">
    <name type="scientific">Didymella exigua CBS 183.55</name>
    <dbReference type="NCBI Taxonomy" id="1150837"/>
    <lineage>
        <taxon>Eukaryota</taxon>
        <taxon>Fungi</taxon>
        <taxon>Dikarya</taxon>
        <taxon>Ascomycota</taxon>
        <taxon>Pezizomycotina</taxon>
        <taxon>Dothideomycetes</taxon>
        <taxon>Pleosporomycetidae</taxon>
        <taxon>Pleosporales</taxon>
        <taxon>Pleosporineae</taxon>
        <taxon>Didymellaceae</taxon>
        <taxon>Didymella</taxon>
    </lineage>
</organism>
<evidence type="ECO:0008006" key="3">
    <source>
        <dbReference type="Google" id="ProtNLM"/>
    </source>
</evidence>
<dbReference type="GeneID" id="54346952"/>
<gene>
    <name evidence="1" type="ORF">M421DRAFT_322168</name>
</gene>
<evidence type="ECO:0000313" key="2">
    <source>
        <dbReference type="Proteomes" id="UP000800082"/>
    </source>
</evidence>